<feature type="compositionally biased region" description="Basic and acidic residues" evidence="1">
    <location>
        <begin position="25"/>
        <end position="34"/>
    </location>
</feature>
<evidence type="ECO:0000256" key="1">
    <source>
        <dbReference type="SAM" id="MobiDB-lite"/>
    </source>
</evidence>
<reference evidence="2 3" key="1">
    <citation type="journal article" date="2016" name="Mol. Biol. Evol.">
        <title>Comparative Genomics of Early-Diverging Mushroom-Forming Fungi Provides Insights into the Origins of Lignocellulose Decay Capabilities.</title>
        <authorList>
            <person name="Nagy L.G."/>
            <person name="Riley R."/>
            <person name="Tritt A."/>
            <person name="Adam C."/>
            <person name="Daum C."/>
            <person name="Floudas D."/>
            <person name="Sun H."/>
            <person name="Yadav J.S."/>
            <person name="Pangilinan J."/>
            <person name="Larsson K.H."/>
            <person name="Matsuura K."/>
            <person name="Barry K."/>
            <person name="Labutti K."/>
            <person name="Kuo R."/>
            <person name="Ohm R.A."/>
            <person name="Bhattacharya S.S."/>
            <person name="Shirouzu T."/>
            <person name="Yoshinaga Y."/>
            <person name="Martin F.M."/>
            <person name="Grigoriev I.V."/>
            <person name="Hibbett D.S."/>
        </authorList>
    </citation>
    <scope>NUCLEOTIDE SEQUENCE [LARGE SCALE GENOMIC DNA]</scope>
    <source>
        <strain evidence="2 3">HHB10207 ss-3</strain>
    </source>
</reference>
<evidence type="ECO:0000313" key="3">
    <source>
        <dbReference type="Proteomes" id="UP000076798"/>
    </source>
</evidence>
<dbReference type="AlphaFoldDB" id="A0A166B1W3"/>
<dbReference type="Proteomes" id="UP000076798">
    <property type="component" value="Unassembled WGS sequence"/>
</dbReference>
<protein>
    <submittedName>
        <fullName evidence="2">Uncharacterized protein</fullName>
    </submittedName>
</protein>
<gene>
    <name evidence="2" type="ORF">SISSUDRAFT_1050646</name>
</gene>
<dbReference type="PANTHER" id="PTHR33099">
    <property type="entry name" value="FE2OG DIOXYGENASE DOMAIN-CONTAINING PROTEIN"/>
    <property type="match status" value="1"/>
</dbReference>
<sequence length="606" mass="68378">MPRTYSVRMASPSDSDSDEEPQNVDGRKSTDPKEVPNQPPDLGDQIRATLGSLGATLDKEPEEFYGVFAWSQTFTDAPSPGINIKGYGRLPLPLDERAAQEILQLASSLSCLESTSREAGISGDQISFRNSKWNAWFKASVLREVKERLSIESSVTCELQELKLYGKGATPFRNKDTEKPSSTFGTITVLLPSSFEGGDVRLSHSSLTKTFSTSLDSEFQTSFVAQYNNVHVESDPITEGYQLALVYNLIAERGAEPPRAPDITHIISKIRHALHSWKKSSDGSIPQKLAYVLEEDDFHGNTFKSKLNPRSLAMSDLRVVHILGTLAEECGFDIYLAKARLSVTGDAKRRIPEDAYCRDYRMGTITSSGILIENVVDLEGEEVDFEVFGLEFDHQQEFISLHLDDRHPVMTENTDEDVYEEIERVKYCHRENLLLDAAIELYEYYEGIVVMFWPTESRDFVLGNDWLQVSVSKVLHSRSSSPTLDEQTLVKEIEEALGRQTTHTNRRVLRKICLTAIKWKAIGLWQSVFRLSEAKRGEGLLDMKELIKAASSLGFDNVKQQMAAVLEKMPQSWERDYEISSISYSELSKIPGVKDWCEEQRKLTNI</sequence>
<proteinExistence type="predicted"/>
<dbReference type="OrthoDB" id="124582at2759"/>
<organism evidence="2 3">
    <name type="scientific">Sistotremastrum suecicum HHB10207 ss-3</name>
    <dbReference type="NCBI Taxonomy" id="1314776"/>
    <lineage>
        <taxon>Eukaryota</taxon>
        <taxon>Fungi</taxon>
        <taxon>Dikarya</taxon>
        <taxon>Basidiomycota</taxon>
        <taxon>Agaricomycotina</taxon>
        <taxon>Agaricomycetes</taxon>
        <taxon>Sistotremastrales</taxon>
        <taxon>Sistotremastraceae</taxon>
        <taxon>Sistotremastrum</taxon>
    </lineage>
</organism>
<feature type="region of interest" description="Disordered" evidence="1">
    <location>
        <begin position="1"/>
        <end position="44"/>
    </location>
</feature>
<dbReference type="PANTHER" id="PTHR33099:SF11">
    <property type="entry name" value="FE2OG DIOXYGENASE DOMAIN-CONTAINING PROTEIN"/>
    <property type="match status" value="1"/>
</dbReference>
<dbReference type="STRING" id="1314776.A0A166B1W3"/>
<keyword evidence="3" id="KW-1185">Reference proteome</keyword>
<name>A0A166B1W3_9AGAM</name>
<evidence type="ECO:0000313" key="2">
    <source>
        <dbReference type="EMBL" id="KZT35924.1"/>
    </source>
</evidence>
<accession>A0A166B1W3</accession>
<dbReference type="EMBL" id="KV428123">
    <property type="protein sequence ID" value="KZT35924.1"/>
    <property type="molecule type" value="Genomic_DNA"/>
</dbReference>